<reference evidence="2" key="1">
    <citation type="journal article" date="2014" name="Nat. Commun.">
        <title>Genome sequence of mungbean and insights into evolution within Vigna species.</title>
        <authorList>
            <person name="Kang Y.J."/>
            <person name="Kim S.K."/>
            <person name="Kim M.Y."/>
            <person name="Lestari P."/>
            <person name="Kim K.H."/>
            <person name="Ha B.K."/>
            <person name="Jun T.H."/>
            <person name="Hwang W.J."/>
            <person name="Lee T."/>
            <person name="Lee J."/>
            <person name="Shim S."/>
            <person name="Yoon M.Y."/>
            <person name="Jang Y.E."/>
            <person name="Han K.S."/>
            <person name="Taeprayoon P."/>
            <person name="Yoon N."/>
            <person name="Somta P."/>
            <person name="Tanya P."/>
            <person name="Kim K.S."/>
            <person name="Gwag J.G."/>
            <person name="Moon J.K."/>
            <person name="Lee Y.H."/>
            <person name="Park B.S."/>
            <person name="Bombarely A."/>
            <person name="Doyle J.J."/>
            <person name="Jackson S.A."/>
            <person name="Schafleitner R."/>
            <person name="Srinives P."/>
            <person name="Varshney R.K."/>
            <person name="Lee S.H."/>
        </authorList>
    </citation>
    <scope>NUCLEOTIDE SEQUENCE [LARGE SCALE GENOMIC DNA]</scope>
    <source>
        <strain evidence="2">cv. VC1973A</strain>
    </source>
</reference>
<dbReference type="Gene3D" id="1.10.287.110">
    <property type="entry name" value="DnaJ domain"/>
    <property type="match status" value="1"/>
</dbReference>
<evidence type="ECO:0000313" key="3">
    <source>
        <dbReference type="RefSeq" id="XP_022639946.1"/>
    </source>
</evidence>
<reference evidence="3" key="2">
    <citation type="submission" date="2025-08" db="UniProtKB">
        <authorList>
            <consortium name="RefSeq"/>
        </authorList>
    </citation>
    <scope>IDENTIFICATION</scope>
    <source>
        <tissue evidence="3">Leaf</tissue>
    </source>
</reference>
<dbReference type="SUPFAM" id="SSF46565">
    <property type="entry name" value="Chaperone J-domain"/>
    <property type="match status" value="1"/>
</dbReference>
<dbReference type="OrthoDB" id="10250354at2759"/>
<organism evidence="2 3">
    <name type="scientific">Vigna radiata var. radiata</name>
    <name type="common">Mung bean</name>
    <name type="synonym">Phaseolus aureus</name>
    <dbReference type="NCBI Taxonomy" id="3916"/>
    <lineage>
        <taxon>Eukaryota</taxon>
        <taxon>Viridiplantae</taxon>
        <taxon>Streptophyta</taxon>
        <taxon>Embryophyta</taxon>
        <taxon>Tracheophyta</taxon>
        <taxon>Spermatophyta</taxon>
        <taxon>Magnoliopsida</taxon>
        <taxon>eudicotyledons</taxon>
        <taxon>Gunneridae</taxon>
        <taxon>Pentapetalae</taxon>
        <taxon>rosids</taxon>
        <taxon>fabids</taxon>
        <taxon>Fabales</taxon>
        <taxon>Fabaceae</taxon>
        <taxon>Papilionoideae</taxon>
        <taxon>50 kb inversion clade</taxon>
        <taxon>NPAAA clade</taxon>
        <taxon>indigoferoid/millettioid clade</taxon>
        <taxon>Phaseoleae</taxon>
        <taxon>Vigna</taxon>
    </lineage>
</organism>
<dbReference type="STRING" id="3916.A0A3Q0F8P0"/>
<dbReference type="PANTHER" id="PTHR44094">
    <property type="entry name" value="DNAJ HEAT SHOCK N-TERMINAL DOMAIN-CONTAINING PROTEIN"/>
    <property type="match status" value="1"/>
</dbReference>
<dbReference type="RefSeq" id="XP_022639946.1">
    <property type="nucleotide sequence ID" value="XM_022784225.1"/>
</dbReference>
<dbReference type="PANTHER" id="PTHR44094:SF8">
    <property type="entry name" value="DNAJ HEAT SHOCK N-TERMINAL DOMAIN-CONTAINING PROTEIN-RELATED"/>
    <property type="match status" value="1"/>
</dbReference>
<dbReference type="InterPro" id="IPR001623">
    <property type="entry name" value="DnaJ_domain"/>
</dbReference>
<gene>
    <name evidence="3" type="primary">LOC106768101</name>
</gene>
<dbReference type="Proteomes" id="UP000087766">
    <property type="component" value="Chromosome 7"/>
</dbReference>
<proteinExistence type="predicted"/>
<dbReference type="CDD" id="cd06257">
    <property type="entry name" value="DnaJ"/>
    <property type="match status" value="1"/>
</dbReference>
<evidence type="ECO:0000313" key="2">
    <source>
        <dbReference type="Proteomes" id="UP000087766"/>
    </source>
</evidence>
<dbReference type="AlphaFoldDB" id="A0A3Q0F8P0"/>
<accession>A0A3Q0F8P0</accession>
<dbReference type="GeneID" id="106768101"/>
<dbReference type="InterPro" id="IPR052423">
    <property type="entry name" value="EMIR"/>
</dbReference>
<dbReference type="Pfam" id="PF00226">
    <property type="entry name" value="DnaJ"/>
    <property type="match status" value="1"/>
</dbReference>
<evidence type="ECO:0000259" key="1">
    <source>
        <dbReference type="PROSITE" id="PS50076"/>
    </source>
</evidence>
<name>A0A3Q0F8P0_VIGRR</name>
<sequence>MAAVREKINIRCTLKTTGVLANFEVQGSFFGEQSGHNHVSSKRGVLASFEVQARIVHPDKNPGDPQATENFQKAYQVLSDPGKREAYDKIGKEGVVQ</sequence>
<dbReference type="PROSITE" id="PS50076">
    <property type="entry name" value="DNAJ_2"/>
    <property type="match status" value="1"/>
</dbReference>
<feature type="domain" description="J" evidence="1">
    <location>
        <begin position="21"/>
        <end position="91"/>
    </location>
</feature>
<protein>
    <submittedName>
        <fullName evidence="3">Chaperone protein dnaJ 10-like</fullName>
    </submittedName>
</protein>
<dbReference type="InterPro" id="IPR036869">
    <property type="entry name" value="J_dom_sf"/>
</dbReference>
<dbReference type="KEGG" id="vra:106768101"/>
<keyword evidence="2" id="KW-1185">Reference proteome</keyword>